<evidence type="ECO:0000256" key="7">
    <source>
        <dbReference type="ARBA" id="ARBA00022792"/>
    </source>
</evidence>
<feature type="transmembrane region" description="Helical" evidence="16">
    <location>
        <begin position="49"/>
        <end position="70"/>
    </location>
</feature>
<dbReference type="Pfam" id="PF00361">
    <property type="entry name" value="Proton_antipo_M"/>
    <property type="match status" value="1"/>
</dbReference>
<keyword evidence="4 16" id="KW-0813">Transport</keyword>
<dbReference type="GO" id="GO:0015990">
    <property type="term" value="P:electron transport coupled proton transport"/>
    <property type="evidence" value="ECO:0007669"/>
    <property type="project" value="TreeGrafter"/>
</dbReference>
<evidence type="ECO:0000256" key="2">
    <source>
        <dbReference type="ARBA" id="ARBA00012944"/>
    </source>
</evidence>
<evidence type="ECO:0000256" key="11">
    <source>
        <dbReference type="ARBA" id="ARBA00023027"/>
    </source>
</evidence>
<dbReference type="GO" id="GO:0042773">
    <property type="term" value="P:ATP synthesis coupled electron transport"/>
    <property type="evidence" value="ECO:0007669"/>
    <property type="project" value="InterPro"/>
</dbReference>
<keyword evidence="11 16" id="KW-0520">NAD</keyword>
<dbReference type="PRINTS" id="PR01434">
    <property type="entry name" value="NADHDHGNASE5"/>
</dbReference>
<keyword evidence="10 16" id="KW-1133">Transmembrane helix</keyword>
<feature type="transmembrane region" description="Helical" evidence="16">
    <location>
        <begin position="278"/>
        <end position="301"/>
    </location>
</feature>
<feature type="transmembrane region" description="Helical" evidence="16">
    <location>
        <begin position="495"/>
        <end position="514"/>
    </location>
</feature>
<dbReference type="EMBL" id="KX151650">
    <property type="protein sequence ID" value="AOY35920.1"/>
    <property type="molecule type" value="Genomic_DNA"/>
</dbReference>
<dbReference type="InterPro" id="IPR001750">
    <property type="entry name" value="ND/Mrp_TM"/>
</dbReference>
<dbReference type="GO" id="GO:0003954">
    <property type="term" value="F:NADH dehydrogenase activity"/>
    <property type="evidence" value="ECO:0007669"/>
    <property type="project" value="TreeGrafter"/>
</dbReference>
<dbReference type="NCBIfam" id="TIGR01974">
    <property type="entry name" value="NDH_I_L"/>
    <property type="match status" value="1"/>
</dbReference>
<feature type="transmembrane region" description="Helical" evidence="16">
    <location>
        <begin position="146"/>
        <end position="166"/>
    </location>
</feature>
<evidence type="ECO:0000256" key="9">
    <source>
        <dbReference type="ARBA" id="ARBA00022982"/>
    </source>
</evidence>
<dbReference type="InterPro" id="IPR010934">
    <property type="entry name" value="NADH_DH_su5_C"/>
</dbReference>
<evidence type="ECO:0000259" key="17">
    <source>
        <dbReference type="Pfam" id="PF00361"/>
    </source>
</evidence>
<feature type="transmembrane region" description="Helical" evidence="16">
    <location>
        <begin position="591"/>
        <end position="612"/>
    </location>
</feature>
<evidence type="ECO:0000256" key="16">
    <source>
        <dbReference type="RuleBase" id="RU003404"/>
    </source>
</evidence>
<keyword evidence="5" id="KW-0679">Respiratory chain</keyword>
<feature type="transmembrane region" description="Helical" evidence="16">
    <location>
        <begin position="123"/>
        <end position="140"/>
    </location>
</feature>
<feature type="domain" description="NADH dehydrogenase subunit 5 C-terminal" evidence="19">
    <location>
        <begin position="429"/>
        <end position="610"/>
    </location>
</feature>
<evidence type="ECO:0000256" key="1">
    <source>
        <dbReference type="ARBA" id="ARBA00004448"/>
    </source>
</evidence>
<comment type="subcellular location">
    <subcellularLocation>
        <location evidence="1">Mitochondrion inner membrane</location>
        <topology evidence="1">Multi-pass membrane protein</topology>
    </subcellularLocation>
</comment>
<dbReference type="GO" id="GO:0008137">
    <property type="term" value="F:NADH dehydrogenase (ubiquinone) activity"/>
    <property type="evidence" value="ECO:0007669"/>
    <property type="project" value="UniProtKB-EC"/>
</dbReference>
<dbReference type="InterPro" id="IPR003945">
    <property type="entry name" value="NU5C-like"/>
</dbReference>
<evidence type="ECO:0000256" key="4">
    <source>
        <dbReference type="ARBA" id="ARBA00022448"/>
    </source>
</evidence>
<comment type="function">
    <text evidence="16">Core subunit of the mitochondrial membrane respiratory chain NADH dehydrogenase (Complex I) which catalyzes electron transfer from NADH through the respiratory chain, using ubiquinone as an electron acceptor. Essential for the catalytic activity and assembly of complex I.</text>
</comment>
<feature type="transmembrane region" description="Helical" evidence="16">
    <location>
        <begin position="372"/>
        <end position="393"/>
    </location>
</feature>
<evidence type="ECO:0000256" key="6">
    <source>
        <dbReference type="ARBA" id="ARBA00022692"/>
    </source>
</evidence>
<dbReference type="Pfam" id="PF00662">
    <property type="entry name" value="Proton_antipo_N"/>
    <property type="match status" value="1"/>
</dbReference>
<evidence type="ECO:0000256" key="13">
    <source>
        <dbReference type="ARBA" id="ARBA00023128"/>
    </source>
</evidence>
<feature type="transmembrane region" description="Helical" evidence="16">
    <location>
        <begin position="6"/>
        <end position="28"/>
    </location>
</feature>
<evidence type="ECO:0000256" key="12">
    <source>
        <dbReference type="ARBA" id="ARBA00023075"/>
    </source>
</evidence>
<dbReference type="Pfam" id="PF06455">
    <property type="entry name" value="NADH5_C"/>
    <property type="match status" value="1"/>
</dbReference>
<gene>
    <name evidence="20" type="primary">ND5</name>
</gene>
<name>A0A343A385_MOBTU</name>
<keyword evidence="9" id="KW-0249">Electron transport</keyword>
<feature type="transmembrane region" description="Helical" evidence="16">
    <location>
        <begin position="217"/>
        <end position="240"/>
    </location>
</feature>
<dbReference type="InterPro" id="IPR001516">
    <property type="entry name" value="Proton_antipo_N"/>
</dbReference>
<keyword evidence="6 16" id="KW-0812">Transmembrane</keyword>
<keyword evidence="13 16" id="KW-0496">Mitochondrion</keyword>
<evidence type="ECO:0000256" key="5">
    <source>
        <dbReference type="ARBA" id="ARBA00022660"/>
    </source>
</evidence>
<feature type="domain" description="NADH:quinone oxidoreductase/Mrp antiporter transmembrane" evidence="17">
    <location>
        <begin position="140"/>
        <end position="421"/>
    </location>
</feature>
<comment type="similarity">
    <text evidence="16">Belongs to the complex I subunit 5 family.</text>
</comment>
<evidence type="ECO:0000256" key="8">
    <source>
        <dbReference type="ARBA" id="ARBA00022967"/>
    </source>
</evidence>
<reference evidence="20" key="1">
    <citation type="journal article" date="2018" name="Zool. J. Linn. Soc.">
        <title>Phylogeny of the manta and devilrays (Chondrichthyes: Mobulidae), with an updated taxonomic arrangement for the family.</title>
        <authorList>
            <person name="White W.T."/>
            <person name="Corrigan S."/>
            <person name="Yang L."/>
            <person name="Henderson A.C."/>
            <person name="Bazinet A.L."/>
            <person name="Swofford D.L."/>
            <person name="Naylor G.J.P."/>
        </authorList>
    </citation>
    <scope>NUCLEOTIDE SEQUENCE</scope>
    <source>
        <strain evidence="20">GN9728</strain>
    </source>
</reference>
<dbReference type="PANTHER" id="PTHR42829">
    <property type="entry name" value="NADH-UBIQUINONE OXIDOREDUCTASE CHAIN 5"/>
    <property type="match status" value="1"/>
</dbReference>
<dbReference type="EC" id="7.1.1.2" evidence="2 16"/>
<proteinExistence type="inferred from homology"/>
<dbReference type="InterPro" id="IPR018393">
    <property type="entry name" value="NADHpl_OxRdtase_5_subgr"/>
</dbReference>
<organism evidence="20">
    <name type="scientific">Mobula thurstoni</name>
    <name type="common">Bentfin devil ray</name>
    <name type="synonym">Dicerobatis thurstoni</name>
    <dbReference type="NCBI Taxonomy" id="86366"/>
    <lineage>
        <taxon>Eukaryota</taxon>
        <taxon>Metazoa</taxon>
        <taxon>Chordata</taxon>
        <taxon>Craniata</taxon>
        <taxon>Vertebrata</taxon>
        <taxon>Chondrichthyes</taxon>
        <taxon>Elasmobranchii</taxon>
        <taxon>Batoidea</taxon>
        <taxon>Myliobatiformes</taxon>
        <taxon>Mobula</taxon>
    </lineage>
</organism>
<comment type="catalytic activity">
    <reaction evidence="15 16">
        <text>a ubiquinone + NADH + 5 H(+)(in) = a ubiquinol + NAD(+) + 4 H(+)(out)</text>
        <dbReference type="Rhea" id="RHEA:29091"/>
        <dbReference type="Rhea" id="RHEA-COMP:9565"/>
        <dbReference type="Rhea" id="RHEA-COMP:9566"/>
        <dbReference type="ChEBI" id="CHEBI:15378"/>
        <dbReference type="ChEBI" id="CHEBI:16389"/>
        <dbReference type="ChEBI" id="CHEBI:17976"/>
        <dbReference type="ChEBI" id="CHEBI:57540"/>
        <dbReference type="ChEBI" id="CHEBI:57945"/>
        <dbReference type="EC" id="7.1.1.2"/>
    </reaction>
</comment>
<feature type="transmembrane region" description="Helical" evidence="16">
    <location>
        <begin position="178"/>
        <end position="197"/>
    </location>
</feature>
<dbReference type="PANTHER" id="PTHR42829:SF2">
    <property type="entry name" value="NADH-UBIQUINONE OXIDOREDUCTASE CHAIN 5"/>
    <property type="match status" value="1"/>
</dbReference>
<sequence length="613" mass="68160">MNSLAFNTSFSLIFLILLYPLISSMLPIKTSPNHIWSSSTHVKTAVKTSFFISLIPLFVFLDQGLESITTNWNWFNLGTLDINMSFKFDTYSIIFTPVALYVTWSILEFALWYMHSDPNLNKFFKYLLLFLITMLILITANNLFQLFIGWEGVGIMSFLLIGWWLGRADANTAALQAVIYNRIGDIGLIMAMAWLAMNLNSWEMQQLFFLSKDMNLTLPLLGLVLAAAGKSAQFGLHPWLPAAMEGPTPVSALLHSSTMVVAGVFLLIRLHPLIQDNYLILSTCLCLGALTTLFTATCALTQNDIKKIIAFSTSSQLGLMMVTIGLNQPQLAFLHICTHAFFKAMLFLCSGSIIHSLNDEQDIRKMGGMHKLLPFTSSALTVGSLALTGMPFLSGFFSKDAIIEAMNTSYLNAWALTLTLLATSFTAIYSLRLVFFSLMKYPRFLPLSPINENNPLLINSIKRLAYGSILAGLIITSNMPPTKTQIMTMTPLLKLSALLVTIIGLALALELANLTSTQLKTHPNLIVHNFSNMLGYFPSIFHRLLPKLNLSWAQTISTQMIDLAWYEKIGPKSPIIQQTPMIKLSTSPQQGFIKTYLLLLLLTAALSTTLTLL</sequence>
<dbReference type="AlphaFoldDB" id="A0A343A385"/>
<evidence type="ECO:0000259" key="19">
    <source>
        <dbReference type="Pfam" id="PF06455"/>
    </source>
</evidence>
<keyword evidence="7" id="KW-0999">Mitochondrion inner membrane</keyword>
<feature type="transmembrane region" description="Helical" evidence="16">
    <location>
        <begin position="413"/>
        <end position="435"/>
    </location>
</feature>
<keyword evidence="8" id="KW-1278">Translocase</keyword>
<evidence type="ECO:0000313" key="20">
    <source>
        <dbReference type="EMBL" id="AOY35920.1"/>
    </source>
</evidence>
<feature type="transmembrane region" description="Helical" evidence="16">
    <location>
        <begin position="90"/>
        <end position="111"/>
    </location>
</feature>
<evidence type="ECO:0000256" key="14">
    <source>
        <dbReference type="ARBA" id="ARBA00023136"/>
    </source>
</evidence>
<evidence type="ECO:0000256" key="15">
    <source>
        <dbReference type="ARBA" id="ARBA00049551"/>
    </source>
</evidence>
<feature type="domain" description="NADH-Ubiquinone oxidoreductase (complex I) chain 5 N-terminal" evidence="18">
    <location>
        <begin position="74"/>
        <end position="124"/>
    </location>
</feature>
<evidence type="ECO:0000256" key="10">
    <source>
        <dbReference type="ARBA" id="ARBA00022989"/>
    </source>
</evidence>
<dbReference type="GO" id="GO:0005743">
    <property type="term" value="C:mitochondrial inner membrane"/>
    <property type="evidence" value="ECO:0007669"/>
    <property type="project" value="UniProtKB-SubCell"/>
</dbReference>
<evidence type="ECO:0000256" key="3">
    <source>
        <dbReference type="ARBA" id="ARBA00021096"/>
    </source>
</evidence>
<evidence type="ECO:0000259" key="18">
    <source>
        <dbReference type="Pfam" id="PF00662"/>
    </source>
</evidence>
<protein>
    <recommendedName>
        <fullName evidence="3 16">NADH-ubiquinone oxidoreductase chain 5</fullName>
        <ecNumber evidence="2 16">7.1.1.2</ecNumber>
    </recommendedName>
</protein>
<feature type="transmembrane region" description="Helical" evidence="16">
    <location>
        <begin position="252"/>
        <end position="272"/>
    </location>
</feature>
<keyword evidence="14 16" id="KW-0472">Membrane</keyword>
<keyword evidence="12 16" id="KW-0830">Ubiquinone</keyword>
<accession>A0A343A385</accession>
<geneLocation type="mitochondrion" evidence="20"/>